<evidence type="ECO:0000256" key="5">
    <source>
        <dbReference type="ARBA" id="ARBA00022679"/>
    </source>
</evidence>
<dbReference type="PANTHER" id="PTHR45436:SF5">
    <property type="entry name" value="SENSOR HISTIDINE KINASE TRCS"/>
    <property type="match status" value="1"/>
</dbReference>
<dbReference type="CDD" id="cd06225">
    <property type="entry name" value="HAMP"/>
    <property type="match status" value="1"/>
</dbReference>
<dbReference type="SUPFAM" id="SSF55874">
    <property type="entry name" value="ATPase domain of HSP90 chaperone/DNA topoisomerase II/histidine kinase"/>
    <property type="match status" value="1"/>
</dbReference>
<reference evidence="14 15" key="1">
    <citation type="submission" date="2018-03" db="EMBL/GenBank/DDBJ databases">
        <title>Genomic Encyclopedia of Archaeal and Bacterial Type Strains, Phase II (KMG-II): from individual species to whole genera.</title>
        <authorList>
            <person name="Goeker M."/>
        </authorList>
    </citation>
    <scope>NUCLEOTIDE SEQUENCE [LARGE SCALE GENOMIC DNA]</scope>
    <source>
        <strain evidence="14 15">DSM 28354</strain>
    </source>
</reference>
<feature type="transmembrane region" description="Helical" evidence="11">
    <location>
        <begin position="7"/>
        <end position="30"/>
    </location>
</feature>
<dbReference type="PROSITE" id="PS50109">
    <property type="entry name" value="HIS_KIN"/>
    <property type="match status" value="1"/>
</dbReference>
<dbReference type="Gene3D" id="6.10.340.10">
    <property type="match status" value="1"/>
</dbReference>
<dbReference type="Pfam" id="PF02518">
    <property type="entry name" value="HATPase_c"/>
    <property type="match status" value="1"/>
</dbReference>
<dbReference type="InterPro" id="IPR003661">
    <property type="entry name" value="HisK_dim/P_dom"/>
</dbReference>
<keyword evidence="6 11" id="KW-0812">Transmembrane</keyword>
<dbReference type="RefSeq" id="WP_106140272.1">
    <property type="nucleotide sequence ID" value="NZ_PVTE01000028.1"/>
</dbReference>
<keyword evidence="5" id="KW-0808">Transferase</keyword>
<keyword evidence="7 14" id="KW-0418">Kinase</keyword>
<evidence type="ECO:0000256" key="7">
    <source>
        <dbReference type="ARBA" id="ARBA00022777"/>
    </source>
</evidence>
<dbReference type="PRINTS" id="PR00344">
    <property type="entry name" value="BCTRLSENSOR"/>
</dbReference>
<dbReference type="InterPro" id="IPR050428">
    <property type="entry name" value="TCS_sensor_his_kinase"/>
</dbReference>
<feature type="domain" description="Histidine kinase" evidence="12">
    <location>
        <begin position="239"/>
        <end position="451"/>
    </location>
</feature>
<keyword evidence="8 11" id="KW-1133">Transmembrane helix</keyword>
<evidence type="ECO:0000256" key="6">
    <source>
        <dbReference type="ARBA" id="ARBA00022692"/>
    </source>
</evidence>
<organism evidence="14 15">
    <name type="scientific">Spirosoma oryzae</name>
    <dbReference type="NCBI Taxonomy" id="1469603"/>
    <lineage>
        <taxon>Bacteria</taxon>
        <taxon>Pseudomonadati</taxon>
        <taxon>Bacteroidota</taxon>
        <taxon>Cytophagia</taxon>
        <taxon>Cytophagales</taxon>
        <taxon>Cytophagaceae</taxon>
        <taxon>Spirosoma</taxon>
    </lineage>
</organism>
<dbReference type="OrthoDB" id="594725at2"/>
<dbReference type="InterPro" id="IPR003660">
    <property type="entry name" value="HAMP_dom"/>
</dbReference>
<evidence type="ECO:0000256" key="3">
    <source>
        <dbReference type="ARBA" id="ARBA00012438"/>
    </source>
</evidence>
<comment type="subcellular location">
    <subcellularLocation>
        <location evidence="2">Membrane</location>
    </subcellularLocation>
</comment>
<evidence type="ECO:0000256" key="10">
    <source>
        <dbReference type="ARBA" id="ARBA00023136"/>
    </source>
</evidence>
<feature type="transmembrane region" description="Helical" evidence="11">
    <location>
        <begin position="157"/>
        <end position="177"/>
    </location>
</feature>
<evidence type="ECO:0000259" key="13">
    <source>
        <dbReference type="PROSITE" id="PS50885"/>
    </source>
</evidence>
<dbReference type="GO" id="GO:0000155">
    <property type="term" value="F:phosphorelay sensor kinase activity"/>
    <property type="evidence" value="ECO:0007669"/>
    <property type="project" value="InterPro"/>
</dbReference>
<evidence type="ECO:0000259" key="12">
    <source>
        <dbReference type="PROSITE" id="PS50109"/>
    </source>
</evidence>
<dbReference type="InterPro" id="IPR005467">
    <property type="entry name" value="His_kinase_dom"/>
</dbReference>
<dbReference type="Gene3D" id="1.10.287.130">
    <property type="match status" value="1"/>
</dbReference>
<dbReference type="InterPro" id="IPR003594">
    <property type="entry name" value="HATPase_dom"/>
</dbReference>
<evidence type="ECO:0000256" key="11">
    <source>
        <dbReference type="SAM" id="Phobius"/>
    </source>
</evidence>
<protein>
    <recommendedName>
        <fullName evidence="3">histidine kinase</fullName>
        <ecNumber evidence="3">2.7.13.3</ecNumber>
    </recommendedName>
</protein>
<keyword evidence="15" id="KW-1185">Reference proteome</keyword>
<dbReference type="PANTHER" id="PTHR45436">
    <property type="entry name" value="SENSOR HISTIDINE KINASE YKOH"/>
    <property type="match status" value="1"/>
</dbReference>
<sequence length="453" mass="50641">MLIRNRLTIIFTGLAIAIQITLSLVVLYFYSLYRQEEFYSRLESKARVAGRVLISRRHLHDDFFKNMVRTDLLTIVDEQISIYDSRHNLVFTNRTLKESDYYKEKIPLLATGSLFEFRSGHFESIVIPFRDRGQQFYIFASGYDRIGFAKMTALEQILLLANLLGFALIVLAGWYFAGRVLKPISQIVDEVEQITAMHLHKRVNEGNQQDEIAQLAMTFNRMLFRLEDAFVSQRSFVAHASHELRTPLNNTLGTLETSLRYDQNPADWRDSMEIAVEELKKLISLTNGLLSLAKMSDAGVVLNDIQVDDCLLTAIGQVQTKYPGRSLPLHFDAGDGESFTIAGNATLLTTAFLNVLDNACKYSQEAVAVQLASTDNGIDVVVTDQGRGITESDAAHVFDPLYRGNNVEGVPGYGIGLAITQKIIDLHQGTLAIDSHVGQGTTVTIRLPEGTPE</sequence>
<evidence type="ECO:0000313" key="14">
    <source>
        <dbReference type="EMBL" id="PRY28637.1"/>
    </source>
</evidence>
<gene>
    <name evidence="14" type="ORF">CLV58_12854</name>
</gene>
<evidence type="ECO:0000256" key="1">
    <source>
        <dbReference type="ARBA" id="ARBA00000085"/>
    </source>
</evidence>
<evidence type="ECO:0000256" key="8">
    <source>
        <dbReference type="ARBA" id="ARBA00022989"/>
    </source>
</evidence>
<dbReference type="Gene3D" id="3.30.565.10">
    <property type="entry name" value="Histidine kinase-like ATPase, C-terminal domain"/>
    <property type="match status" value="1"/>
</dbReference>
<keyword evidence="9" id="KW-0902">Two-component regulatory system</keyword>
<keyword evidence="4" id="KW-0597">Phosphoprotein</keyword>
<dbReference type="GO" id="GO:0005886">
    <property type="term" value="C:plasma membrane"/>
    <property type="evidence" value="ECO:0007669"/>
    <property type="project" value="TreeGrafter"/>
</dbReference>
<dbReference type="SMART" id="SM00387">
    <property type="entry name" value="HATPase_c"/>
    <property type="match status" value="1"/>
</dbReference>
<dbReference type="AlphaFoldDB" id="A0A2T0S5C5"/>
<evidence type="ECO:0000256" key="2">
    <source>
        <dbReference type="ARBA" id="ARBA00004370"/>
    </source>
</evidence>
<proteinExistence type="predicted"/>
<dbReference type="Pfam" id="PF00512">
    <property type="entry name" value="HisKA"/>
    <property type="match status" value="1"/>
</dbReference>
<accession>A0A2T0S5C5</accession>
<dbReference type="EC" id="2.7.13.3" evidence="3"/>
<dbReference type="SUPFAM" id="SSF47384">
    <property type="entry name" value="Homodimeric domain of signal transducing histidine kinase"/>
    <property type="match status" value="1"/>
</dbReference>
<comment type="catalytic activity">
    <reaction evidence="1">
        <text>ATP + protein L-histidine = ADP + protein N-phospho-L-histidine.</text>
        <dbReference type="EC" id="2.7.13.3"/>
    </reaction>
</comment>
<dbReference type="InterPro" id="IPR004358">
    <property type="entry name" value="Sig_transdc_His_kin-like_C"/>
</dbReference>
<name>A0A2T0S5C5_9BACT</name>
<keyword evidence="10 11" id="KW-0472">Membrane</keyword>
<dbReference type="SMART" id="SM00304">
    <property type="entry name" value="HAMP"/>
    <property type="match status" value="1"/>
</dbReference>
<dbReference type="SUPFAM" id="SSF158472">
    <property type="entry name" value="HAMP domain-like"/>
    <property type="match status" value="1"/>
</dbReference>
<dbReference type="CDD" id="cd00082">
    <property type="entry name" value="HisKA"/>
    <property type="match status" value="1"/>
</dbReference>
<dbReference type="Proteomes" id="UP000238375">
    <property type="component" value="Unassembled WGS sequence"/>
</dbReference>
<comment type="caution">
    <text evidence="14">The sequence shown here is derived from an EMBL/GenBank/DDBJ whole genome shotgun (WGS) entry which is preliminary data.</text>
</comment>
<evidence type="ECO:0000313" key="15">
    <source>
        <dbReference type="Proteomes" id="UP000238375"/>
    </source>
</evidence>
<dbReference type="PROSITE" id="PS50885">
    <property type="entry name" value="HAMP"/>
    <property type="match status" value="1"/>
</dbReference>
<dbReference type="EMBL" id="PVTE01000028">
    <property type="protein sequence ID" value="PRY28637.1"/>
    <property type="molecule type" value="Genomic_DNA"/>
</dbReference>
<dbReference type="SMART" id="SM00388">
    <property type="entry name" value="HisKA"/>
    <property type="match status" value="1"/>
</dbReference>
<evidence type="ECO:0000256" key="9">
    <source>
        <dbReference type="ARBA" id="ARBA00023012"/>
    </source>
</evidence>
<dbReference type="InterPro" id="IPR036097">
    <property type="entry name" value="HisK_dim/P_sf"/>
</dbReference>
<dbReference type="InterPro" id="IPR036890">
    <property type="entry name" value="HATPase_C_sf"/>
</dbReference>
<evidence type="ECO:0000256" key="4">
    <source>
        <dbReference type="ARBA" id="ARBA00022553"/>
    </source>
</evidence>
<dbReference type="Pfam" id="PF00672">
    <property type="entry name" value="HAMP"/>
    <property type="match status" value="1"/>
</dbReference>
<feature type="domain" description="HAMP" evidence="13">
    <location>
        <begin position="178"/>
        <end position="231"/>
    </location>
</feature>